<dbReference type="SMART" id="SM00882">
    <property type="entry name" value="CoA_trans"/>
    <property type="match status" value="2"/>
</dbReference>
<name>A0A4R2RJK3_9FIRM</name>
<reference evidence="2 3" key="1">
    <citation type="submission" date="2019-03" db="EMBL/GenBank/DDBJ databases">
        <title>Genomic Encyclopedia of Type Strains, Phase IV (KMG-IV): sequencing the most valuable type-strain genomes for metagenomic binning, comparative biology and taxonomic classification.</title>
        <authorList>
            <person name="Goeker M."/>
        </authorList>
    </citation>
    <scope>NUCLEOTIDE SEQUENCE [LARGE SCALE GENOMIC DNA]</scope>
    <source>
        <strain evidence="2 3">DSM 11170</strain>
    </source>
</reference>
<dbReference type="InterPro" id="IPR004165">
    <property type="entry name" value="CoA_trans_fam_I"/>
</dbReference>
<organism evidence="2 3">
    <name type="scientific">Heliophilum fasciatum</name>
    <dbReference type="NCBI Taxonomy" id="35700"/>
    <lineage>
        <taxon>Bacteria</taxon>
        <taxon>Bacillati</taxon>
        <taxon>Bacillota</taxon>
        <taxon>Clostridia</taxon>
        <taxon>Eubacteriales</taxon>
        <taxon>Heliobacteriaceae</taxon>
        <taxon>Heliophilum</taxon>
    </lineage>
</organism>
<gene>
    <name evidence="2" type="ORF">EDD73_11350</name>
</gene>
<keyword evidence="3" id="KW-1185">Reference proteome</keyword>
<protein>
    <submittedName>
        <fullName evidence="2">Acyl CoA:acetate/3-ketoacid CoA transferase alpha subunit</fullName>
    </submittedName>
</protein>
<proteinExistence type="inferred from homology"/>
<dbReference type="GO" id="GO:0008410">
    <property type="term" value="F:CoA-transferase activity"/>
    <property type="evidence" value="ECO:0007669"/>
    <property type="project" value="InterPro"/>
</dbReference>
<keyword evidence="2" id="KW-0808">Transferase</keyword>
<sequence length="581" mass="62800">MKRKSKVMGLQEAIAQIVPERCRELAVGGMHMHNNPMALIREIIRQNKRITRLTTSPSGSINADLLIGSGLVDEVMTSYIGLEHLGLALNYRRAVEQKTIRLYECDEPMIVYGLQAGAGGWPFVPYPRGLELSDLPKVNPEMYRFTTDPYTGQKIMTAPPIRPEVAVVHCLEADEQGNARMAGSVFTDRHMIFAAERVILQVERVVKRLGTPEDARSFDIPGFLVAAVVVAPGGCHPTSAHSAYGYDEGHLKSYLKASKTEDSFRAYIDEVILPPEESYRQRFPVAGAAVTEITEPPVSTKSGATAETVTSSVTAVAGVADGEEDGTYTMAELMGAVMARHLRDGEVAVMGAVSMIPMVACRMAQFTHAPNLNYIAGGSGAVNPHLEPLVPSSCDYGQLKADAVLPLPDVILLEGRFGRLDVFFAGGLQIDQYGNCNLVCVGDYEQPKMKGPGTVGLPFLPLAGRVIIYTMAHNARTLVPKVDFNSGPGFLSGPEAHEAAQMPGQGPALVVTPLCVFDFDETSKVMRIRSLHPGVTLEQVLENTGFTPVIPDEIPVTPVPTLEELAGLRRADPTSVARKLL</sequence>
<evidence type="ECO:0000313" key="2">
    <source>
        <dbReference type="EMBL" id="TCP64000.1"/>
    </source>
</evidence>
<dbReference type="Pfam" id="PF01144">
    <property type="entry name" value="CoA_trans"/>
    <property type="match status" value="2"/>
</dbReference>
<dbReference type="OrthoDB" id="9777193at2"/>
<dbReference type="SUPFAM" id="SSF100950">
    <property type="entry name" value="NagB/RpiA/CoA transferase-like"/>
    <property type="match status" value="2"/>
</dbReference>
<comment type="similarity">
    <text evidence="1">Belongs to the 3-oxoacid CoA-transferase subunit B family.</text>
</comment>
<dbReference type="AlphaFoldDB" id="A0A4R2RJK3"/>
<dbReference type="InterPro" id="IPR037171">
    <property type="entry name" value="NagB/RpiA_transferase-like"/>
</dbReference>
<comment type="caution">
    <text evidence="2">The sequence shown here is derived from an EMBL/GenBank/DDBJ whole genome shotgun (WGS) entry which is preliminary data.</text>
</comment>
<dbReference type="Gene3D" id="3.40.1080.10">
    <property type="entry name" value="Glutaconate Coenzyme A-transferase"/>
    <property type="match status" value="2"/>
</dbReference>
<dbReference type="Proteomes" id="UP000294813">
    <property type="component" value="Unassembled WGS sequence"/>
</dbReference>
<dbReference type="EMBL" id="SLXT01000013">
    <property type="protein sequence ID" value="TCP64000.1"/>
    <property type="molecule type" value="Genomic_DNA"/>
</dbReference>
<evidence type="ECO:0000313" key="3">
    <source>
        <dbReference type="Proteomes" id="UP000294813"/>
    </source>
</evidence>
<dbReference type="Gene3D" id="3.30.30.40">
    <property type="match status" value="1"/>
</dbReference>
<dbReference type="RefSeq" id="WP_131919350.1">
    <property type="nucleotide sequence ID" value="NZ_JAOQNU010000012.1"/>
</dbReference>
<accession>A0A4R2RJK3</accession>
<evidence type="ECO:0000256" key="1">
    <source>
        <dbReference type="ARBA" id="ARBA00007047"/>
    </source>
</evidence>
<dbReference type="PANTHER" id="PTHR43293">
    <property type="entry name" value="ACETATE COA-TRANSFERASE YDIF"/>
    <property type="match status" value="1"/>
</dbReference>
<dbReference type="PANTHER" id="PTHR43293:SF3">
    <property type="entry name" value="CHOLESTEROL RING-CLEAVING HYDROLASE IPDB SUBUNIT"/>
    <property type="match status" value="1"/>
</dbReference>